<keyword evidence="3" id="KW-1185">Reference proteome</keyword>
<dbReference type="Proteomes" id="UP000563349">
    <property type="component" value="Unassembled WGS sequence"/>
</dbReference>
<evidence type="ECO:0000313" key="2">
    <source>
        <dbReference type="EMBL" id="NYS49947.1"/>
    </source>
</evidence>
<evidence type="ECO:0000256" key="1">
    <source>
        <dbReference type="SAM" id="MobiDB-lite"/>
    </source>
</evidence>
<reference evidence="2 3" key="1">
    <citation type="submission" date="2020-07" db="EMBL/GenBank/DDBJ databases">
        <title>MOT database genomes.</title>
        <authorList>
            <person name="Joseph S."/>
            <person name="Aduse-Opoku J."/>
            <person name="Hashim A."/>
            <person name="Wade W."/>
            <person name="Curtis M."/>
        </authorList>
    </citation>
    <scope>NUCLEOTIDE SEQUENCE [LARGE SCALE GENOMIC DNA]</scope>
    <source>
        <strain evidence="2 3">CCW311</strain>
    </source>
</reference>
<dbReference type="AlphaFoldDB" id="A0A7Z0LEC7"/>
<dbReference type="EMBL" id="JACBYG010000328">
    <property type="protein sequence ID" value="NYS49947.1"/>
    <property type="molecule type" value="Genomic_DNA"/>
</dbReference>
<gene>
    <name evidence="2" type="ORF">HZY93_08535</name>
</gene>
<feature type="non-terminal residue" evidence="2">
    <location>
        <position position="76"/>
    </location>
</feature>
<dbReference type="RefSeq" id="WP_179924416.1">
    <property type="nucleotide sequence ID" value="NZ_JACBYG010000328.1"/>
</dbReference>
<organism evidence="2 3">
    <name type="scientific">Streptococcus danieliae</name>
    <dbReference type="NCBI Taxonomy" id="747656"/>
    <lineage>
        <taxon>Bacteria</taxon>
        <taxon>Bacillati</taxon>
        <taxon>Bacillota</taxon>
        <taxon>Bacilli</taxon>
        <taxon>Lactobacillales</taxon>
        <taxon>Streptococcaceae</taxon>
        <taxon>Streptococcus</taxon>
    </lineage>
</organism>
<comment type="caution">
    <text evidence="2">The sequence shown here is derived from an EMBL/GenBank/DDBJ whole genome shotgun (WGS) entry which is preliminary data.</text>
</comment>
<evidence type="ECO:0000313" key="3">
    <source>
        <dbReference type="Proteomes" id="UP000563349"/>
    </source>
</evidence>
<name>A0A7Z0LEC7_9STRE</name>
<sequence length="76" mass="8328">MKPVDPQDPTKGYIPPVPTTPTDETKIPYIKNVVEDKAQIIYRLVDEAGKVVNAELAKSDVINGEEGQEIQYSTAA</sequence>
<accession>A0A7Z0LEC7</accession>
<feature type="region of interest" description="Disordered" evidence="1">
    <location>
        <begin position="1"/>
        <end position="22"/>
    </location>
</feature>
<proteinExistence type="predicted"/>
<protein>
    <submittedName>
        <fullName evidence="2">Uncharacterized protein</fullName>
    </submittedName>
</protein>